<evidence type="ECO:0000313" key="2">
    <source>
        <dbReference type="EMBL" id="QOD61128.1"/>
    </source>
</evidence>
<gene>
    <name evidence="2" type="ORF">H9I45_01410</name>
</gene>
<name>A0A7L8AGJ1_9FLAO</name>
<evidence type="ECO:0000256" key="1">
    <source>
        <dbReference type="SAM" id="SignalP"/>
    </source>
</evidence>
<dbReference type="EMBL" id="CP061813">
    <property type="protein sequence ID" value="QOD61128.1"/>
    <property type="molecule type" value="Genomic_DNA"/>
</dbReference>
<feature type="chain" id="PRO_5032902885" description="Alpha-ketoglutarate decarboxylase" evidence="1">
    <location>
        <begin position="21"/>
        <end position="162"/>
    </location>
</feature>
<evidence type="ECO:0008006" key="4">
    <source>
        <dbReference type="Google" id="ProtNLM"/>
    </source>
</evidence>
<dbReference type="Proteomes" id="UP000516764">
    <property type="component" value="Chromosome"/>
</dbReference>
<evidence type="ECO:0000313" key="3">
    <source>
        <dbReference type="Proteomes" id="UP000516764"/>
    </source>
</evidence>
<keyword evidence="1" id="KW-0732">Signal</keyword>
<proteinExistence type="predicted"/>
<feature type="signal peptide" evidence="1">
    <location>
        <begin position="1"/>
        <end position="20"/>
    </location>
</feature>
<organism evidence="2 3">
    <name type="scientific">Polaribacter haliotis</name>
    <dbReference type="NCBI Taxonomy" id="1888915"/>
    <lineage>
        <taxon>Bacteria</taxon>
        <taxon>Pseudomonadati</taxon>
        <taxon>Bacteroidota</taxon>
        <taxon>Flavobacteriia</taxon>
        <taxon>Flavobacteriales</taxon>
        <taxon>Flavobacteriaceae</taxon>
    </lineage>
</organism>
<dbReference type="KEGG" id="phal:H9I45_01410"/>
<reference evidence="2 3" key="1">
    <citation type="journal article" date="2016" name="Int. J. Syst. Evol. Microbiol.">
        <title>Polaribacter haliotis sp. nov., isolated from the gut of abalone Haliotis discus hannai.</title>
        <authorList>
            <person name="Kim Y.O."/>
            <person name="Park I.S."/>
            <person name="Park S."/>
            <person name="Nam B.H."/>
            <person name="Park J.M."/>
            <person name="Kim D.G."/>
            <person name="Yoon J.H."/>
        </authorList>
    </citation>
    <scope>NUCLEOTIDE SEQUENCE [LARGE SCALE GENOMIC DNA]</scope>
    <source>
        <strain evidence="2 3">KCTC 52418</strain>
    </source>
</reference>
<keyword evidence="3" id="KW-1185">Reference proteome</keyword>
<dbReference type="RefSeq" id="WP_088353718.1">
    <property type="nucleotide sequence ID" value="NZ_CP061813.1"/>
</dbReference>
<sequence>MKKFLSVLCICLSLTCFSQKADFWDNVQYGGGFTLGFGNNQTTVGISPSAIYNFNNGFSLGTGVNYLYSRINDFTTNVYGASIISLYQTDFGIQFSGDLDYYFAKQTDFSSNNSVKTNFPALHLGVAYNQGRFAVGIRYDVLYDENKSVFASPISPVVRFYF</sequence>
<protein>
    <recommendedName>
        <fullName evidence="4">Alpha-ketoglutarate decarboxylase</fullName>
    </recommendedName>
</protein>
<accession>A0A7L8AGJ1</accession>
<dbReference type="OrthoDB" id="1160493at2"/>
<dbReference type="AlphaFoldDB" id="A0A7L8AGJ1"/>